<reference evidence="8 9" key="1">
    <citation type="submission" date="2016-10" db="EMBL/GenBank/DDBJ databases">
        <authorList>
            <person name="de Groot N.N."/>
        </authorList>
    </citation>
    <scope>NUCLEOTIDE SEQUENCE [LARGE SCALE GENOMIC DNA]</scope>
    <source>
        <strain evidence="8 9">CGMCC 4.7037</strain>
    </source>
</reference>
<dbReference type="PRINTS" id="PR00385">
    <property type="entry name" value="P450"/>
</dbReference>
<dbReference type="Gene3D" id="1.10.630.10">
    <property type="entry name" value="Cytochrome P450"/>
    <property type="match status" value="1"/>
</dbReference>
<evidence type="ECO:0000256" key="2">
    <source>
        <dbReference type="ARBA" id="ARBA00022617"/>
    </source>
</evidence>
<keyword evidence="3 7" id="KW-0479">Metal-binding</keyword>
<evidence type="ECO:0000256" key="3">
    <source>
        <dbReference type="ARBA" id="ARBA00022723"/>
    </source>
</evidence>
<evidence type="ECO:0000256" key="7">
    <source>
        <dbReference type="RuleBase" id="RU000461"/>
    </source>
</evidence>
<dbReference type="FunFam" id="1.10.630.10:FF:000018">
    <property type="entry name" value="Cytochrome P450 monooxygenase"/>
    <property type="match status" value="1"/>
</dbReference>
<evidence type="ECO:0000256" key="4">
    <source>
        <dbReference type="ARBA" id="ARBA00023002"/>
    </source>
</evidence>
<dbReference type="GO" id="GO:0005506">
    <property type="term" value="F:iron ion binding"/>
    <property type="evidence" value="ECO:0007669"/>
    <property type="project" value="InterPro"/>
</dbReference>
<dbReference type="GO" id="GO:0020037">
    <property type="term" value="F:heme binding"/>
    <property type="evidence" value="ECO:0007669"/>
    <property type="project" value="InterPro"/>
</dbReference>
<dbReference type="GO" id="GO:0004497">
    <property type="term" value="F:monooxygenase activity"/>
    <property type="evidence" value="ECO:0007669"/>
    <property type="project" value="UniProtKB-KW"/>
</dbReference>
<dbReference type="RefSeq" id="WP_103961677.1">
    <property type="nucleotide sequence ID" value="NZ_FNVT01000016.1"/>
</dbReference>
<keyword evidence="5 7" id="KW-0408">Iron</keyword>
<dbReference type="PANTHER" id="PTHR46696">
    <property type="entry name" value="P450, PUTATIVE (EUROFUNG)-RELATED"/>
    <property type="match status" value="1"/>
</dbReference>
<dbReference type="Pfam" id="PF00067">
    <property type="entry name" value="p450"/>
    <property type="match status" value="1"/>
</dbReference>
<dbReference type="PROSITE" id="PS00086">
    <property type="entry name" value="CYTOCHROME_P450"/>
    <property type="match status" value="1"/>
</dbReference>
<evidence type="ECO:0000256" key="6">
    <source>
        <dbReference type="ARBA" id="ARBA00023033"/>
    </source>
</evidence>
<dbReference type="InterPro" id="IPR001128">
    <property type="entry name" value="Cyt_P450"/>
</dbReference>
<dbReference type="CDD" id="cd11030">
    <property type="entry name" value="CYP105-like"/>
    <property type="match status" value="1"/>
</dbReference>
<dbReference type="PANTHER" id="PTHR46696:SF1">
    <property type="entry name" value="CYTOCHROME P450 YJIB-RELATED"/>
    <property type="match status" value="1"/>
</dbReference>
<evidence type="ECO:0000313" key="8">
    <source>
        <dbReference type="EMBL" id="SEH00543.1"/>
    </source>
</evidence>
<gene>
    <name evidence="8" type="ORF">SAMN05444920_116279</name>
</gene>
<dbReference type="InterPro" id="IPR002397">
    <property type="entry name" value="Cyt_P450_B"/>
</dbReference>
<keyword evidence="4 7" id="KW-0560">Oxidoreductase</keyword>
<proteinExistence type="inferred from homology"/>
<evidence type="ECO:0000256" key="1">
    <source>
        <dbReference type="ARBA" id="ARBA00010617"/>
    </source>
</evidence>
<keyword evidence="2 7" id="KW-0349">Heme</keyword>
<dbReference type="Proteomes" id="UP000236732">
    <property type="component" value="Unassembled WGS sequence"/>
</dbReference>
<dbReference type="EMBL" id="FNVT01000016">
    <property type="protein sequence ID" value="SEH00543.1"/>
    <property type="molecule type" value="Genomic_DNA"/>
</dbReference>
<dbReference type="PRINTS" id="PR00359">
    <property type="entry name" value="BP450"/>
</dbReference>
<accession>A0A1H6ET14</accession>
<keyword evidence="6 7" id="KW-0503">Monooxygenase</keyword>
<dbReference type="GO" id="GO:0016705">
    <property type="term" value="F:oxidoreductase activity, acting on paired donors, with incorporation or reduction of molecular oxygen"/>
    <property type="evidence" value="ECO:0007669"/>
    <property type="project" value="InterPro"/>
</dbReference>
<organism evidence="8 9">
    <name type="scientific">Nonomuraea solani</name>
    <dbReference type="NCBI Taxonomy" id="1144553"/>
    <lineage>
        <taxon>Bacteria</taxon>
        <taxon>Bacillati</taxon>
        <taxon>Actinomycetota</taxon>
        <taxon>Actinomycetes</taxon>
        <taxon>Streptosporangiales</taxon>
        <taxon>Streptosporangiaceae</taxon>
        <taxon>Nonomuraea</taxon>
    </lineage>
</organism>
<name>A0A1H6ET14_9ACTN</name>
<keyword evidence="9" id="KW-1185">Reference proteome</keyword>
<dbReference type="InterPro" id="IPR017972">
    <property type="entry name" value="Cyt_P450_CS"/>
</dbReference>
<dbReference type="InterPro" id="IPR036396">
    <property type="entry name" value="Cyt_P450_sf"/>
</dbReference>
<dbReference type="OrthoDB" id="4133219at2"/>
<comment type="similarity">
    <text evidence="1 7">Belongs to the cytochrome P450 family.</text>
</comment>
<evidence type="ECO:0000256" key="5">
    <source>
        <dbReference type="ARBA" id="ARBA00023004"/>
    </source>
</evidence>
<dbReference type="AlphaFoldDB" id="A0A1H6ET14"/>
<evidence type="ECO:0000313" key="9">
    <source>
        <dbReference type="Proteomes" id="UP000236732"/>
    </source>
</evidence>
<sequence length="395" mass="43552">MSDAAPVTMPTLRQAPFDPPEELAKWREEAPIRRLRYADDHLGWLVTGYAAARAVLGDNRFSSRPELHHPTTPQIGRHMALRRPPAFFVRMDPPEHTRYRKLLTGQFTVRRMNLLEPRIAEITTATLDAMLRTGPPAELVRDFALPIPALVICELLGVPYDDRDHFQQRASIIVSLEASTEQKQQAMNDVNVYVRDLVADKRAHPGDDLISGLSAGGELTEEELAGVSMLLLLAGHETTANMLAQGTFTLLTSPAQLAALRGDPALVPGAVEELLRYLTVLDFTARTALEDVELDGHAIKAGDTVTISLPAANRDPRRFTDPAVMDITREAVGHLTFGHGIHQCLGQQLARNEMRIALPALLTALPGLRLAVPADEVPMRSDMLVYGVHRLPVTW</sequence>
<dbReference type="SUPFAM" id="SSF48264">
    <property type="entry name" value="Cytochrome P450"/>
    <property type="match status" value="1"/>
</dbReference>
<protein>
    <submittedName>
        <fullName evidence="8">Cytochrome P450</fullName>
    </submittedName>
</protein>